<proteinExistence type="predicted"/>
<sequence length="46" mass="5468">MPKEKQVTPKAECCQKYLKKKDKYCKRCPLILTPDAPVKFKKKKQK</sequence>
<name>A0ABX0XBS5_9BACT</name>
<dbReference type="EMBL" id="JAATJH010000002">
    <property type="protein sequence ID" value="NJC26383.1"/>
    <property type="molecule type" value="Genomic_DNA"/>
</dbReference>
<evidence type="ECO:0000313" key="1">
    <source>
        <dbReference type="EMBL" id="NJC26383.1"/>
    </source>
</evidence>
<keyword evidence="2" id="KW-1185">Reference proteome</keyword>
<dbReference type="Proteomes" id="UP000770785">
    <property type="component" value="Unassembled WGS sequence"/>
</dbReference>
<organism evidence="1 2">
    <name type="scientific">Neolewinella antarctica</name>
    <dbReference type="NCBI Taxonomy" id="442734"/>
    <lineage>
        <taxon>Bacteria</taxon>
        <taxon>Pseudomonadati</taxon>
        <taxon>Bacteroidota</taxon>
        <taxon>Saprospiria</taxon>
        <taxon>Saprospirales</taxon>
        <taxon>Lewinellaceae</taxon>
        <taxon>Neolewinella</taxon>
    </lineage>
</organism>
<reference evidence="1 2" key="1">
    <citation type="submission" date="2020-03" db="EMBL/GenBank/DDBJ databases">
        <title>Genomic Encyclopedia of Type Strains, Phase IV (KMG-IV): sequencing the most valuable type-strain genomes for metagenomic binning, comparative biology and taxonomic classification.</title>
        <authorList>
            <person name="Goeker M."/>
        </authorList>
    </citation>
    <scope>NUCLEOTIDE SEQUENCE [LARGE SCALE GENOMIC DNA]</scope>
    <source>
        <strain evidence="1 2">DSM 105096</strain>
    </source>
</reference>
<accession>A0ABX0XBS5</accession>
<comment type="caution">
    <text evidence="1">The sequence shown here is derived from an EMBL/GenBank/DDBJ whole genome shotgun (WGS) entry which is preliminary data.</text>
</comment>
<protein>
    <submittedName>
        <fullName evidence="1">Uncharacterized protein</fullName>
    </submittedName>
</protein>
<gene>
    <name evidence="1" type="ORF">GGR27_001882</name>
</gene>
<evidence type="ECO:0000313" key="2">
    <source>
        <dbReference type="Proteomes" id="UP000770785"/>
    </source>
</evidence>